<dbReference type="GO" id="GO:0000160">
    <property type="term" value="P:phosphorelay signal transduction system"/>
    <property type="evidence" value="ECO:0007669"/>
    <property type="project" value="InterPro"/>
</dbReference>
<gene>
    <name evidence="4" type="ORF">HNR50_003498</name>
</gene>
<evidence type="ECO:0000313" key="4">
    <source>
        <dbReference type="EMBL" id="MBB6481817.1"/>
    </source>
</evidence>
<evidence type="ECO:0000256" key="2">
    <source>
        <dbReference type="PROSITE-ProRule" id="PRU00169"/>
    </source>
</evidence>
<evidence type="ECO:0000259" key="3">
    <source>
        <dbReference type="PROSITE" id="PS50110"/>
    </source>
</evidence>
<dbReference type="InterPro" id="IPR011006">
    <property type="entry name" value="CheY-like_superfamily"/>
</dbReference>
<sequence length="124" mass="14189">MSHVGKSKILFVDDEEVICSMAAEFLEMQGFIVDTYEDSREAFDAFCRDPDDFDIVITDQVMPKMTGIELLKNIIGIRSAIPRILCTGFSEELNHKDEKEVGIDAFFMKPYRFDDLIGQIKKLV</sequence>
<feature type="domain" description="Response regulatory" evidence="3">
    <location>
        <begin position="8"/>
        <end position="124"/>
    </location>
</feature>
<protein>
    <submittedName>
        <fullName evidence="4">DNA-binding NtrC family response regulator</fullName>
    </submittedName>
</protein>
<dbReference type="GO" id="GO:0003677">
    <property type="term" value="F:DNA binding"/>
    <property type="evidence" value="ECO:0007669"/>
    <property type="project" value="UniProtKB-KW"/>
</dbReference>
<reference evidence="4 5" key="1">
    <citation type="submission" date="2020-08" db="EMBL/GenBank/DDBJ databases">
        <title>Genomic Encyclopedia of Type Strains, Phase IV (KMG-IV): sequencing the most valuable type-strain genomes for metagenomic binning, comparative biology and taxonomic classification.</title>
        <authorList>
            <person name="Goeker M."/>
        </authorList>
    </citation>
    <scope>NUCLEOTIDE SEQUENCE [LARGE SCALE GENOMIC DNA]</scope>
    <source>
        <strain evidence="4 5">DSM 2461</strain>
    </source>
</reference>
<dbReference type="PANTHER" id="PTHR44591">
    <property type="entry name" value="STRESS RESPONSE REGULATOR PROTEIN 1"/>
    <property type="match status" value="1"/>
</dbReference>
<dbReference type="PROSITE" id="PS50110">
    <property type="entry name" value="RESPONSE_REGULATORY"/>
    <property type="match status" value="1"/>
</dbReference>
<dbReference type="Proteomes" id="UP000587760">
    <property type="component" value="Unassembled WGS sequence"/>
</dbReference>
<dbReference type="SMART" id="SM00448">
    <property type="entry name" value="REC"/>
    <property type="match status" value="1"/>
</dbReference>
<keyword evidence="4" id="KW-0238">DNA-binding</keyword>
<comment type="caution">
    <text evidence="4">The sequence shown here is derived from an EMBL/GenBank/DDBJ whole genome shotgun (WGS) entry which is preliminary data.</text>
</comment>
<dbReference type="SUPFAM" id="SSF52172">
    <property type="entry name" value="CheY-like"/>
    <property type="match status" value="1"/>
</dbReference>
<evidence type="ECO:0000256" key="1">
    <source>
        <dbReference type="ARBA" id="ARBA00022553"/>
    </source>
</evidence>
<dbReference type="AlphaFoldDB" id="A0A841RF25"/>
<dbReference type="PANTHER" id="PTHR44591:SF3">
    <property type="entry name" value="RESPONSE REGULATORY DOMAIN-CONTAINING PROTEIN"/>
    <property type="match status" value="1"/>
</dbReference>
<dbReference type="RefSeq" id="WP_184748054.1">
    <property type="nucleotide sequence ID" value="NZ_JACHGJ010000008.1"/>
</dbReference>
<dbReference type="InterPro" id="IPR001789">
    <property type="entry name" value="Sig_transdc_resp-reg_receiver"/>
</dbReference>
<dbReference type="CDD" id="cd00156">
    <property type="entry name" value="REC"/>
    <property type="match status" value="1"/>
</dbReference>
<keyword evidence="1 2" id="KW-0597">Phosphoprotein</keyword>
<proteinExistence type="predicted"/>
<organism evidence="4 5">
    <name type="scientific">Spirochaeta isovalerica</name>
    <dbReference type="NCBI Taxonomy" id="150"/>
    <lineage>
        <taxon>Bacteria</taxon>
        <taxon>Pseudomonadati</taxon>
        <taxon>Spirochaetota</taxon>
        <taxon>Spirochaetia</taxon>
        <taxon>Spirochaetales</taxon>
        <taxon>Spirochaetaceae</taxon>
        <taxon>Spirochaeta</taxon>
    </lineage>
</organism>
<keyword evidence="5" id="KW-1185">Reference proteome</keyword>
<dbReference type="InterPro" id="IPR050595">
    <property type="entry name" value="Bact_response_regulator"/>
</dbReference>
<dbReference type="EMBL" id="JACHGJ010000008">
    <property type="protein sequence ID" value="MBB6481817.1"/>
    <property type="molecule type" value="Genomic_DNA"/>
</dbReference>
<name>A0A841RF25_9SPIO</name>
<dbReference type="Gene3D" id="3.40.50.2300">
    <property type="match status" value="1"/>
</dbReference>
<evidence type="ECO:0000313" key="5">
    <source>
        <dbReference type="Proteomes" id="UP000587760"/>
    </source>
</evidence>
<feature type="modified residue" description="4-aspartylphosphate" evidence="2">
    <location>
        <position position="59"/>
    </location>
</feature>
<accession>A0A841RF25</accession>
<dbReference type="Pfam" id="PF00072">
    <property type="entry name" value="Response_reg"/>
    <property type="match status" value="1"/>
</dbReference>